<evidence type="ECO:0000256" key="1">
    <source>
        <dbReference type="PROSITE-ProRule" id="PRU00339"/>
    </source>
</evidence>
<gene>
    <name evidence="2" type="ORF">ElyMa_002239500</name>
</gene>
<organism evidence="2 3">
    <name type="scientific">Elysia marginata</name>
    <dbReference type="NCBI Taxonomy" id="1093978"/>
    <lineage>
        <taxon>Eukaryota</taxon>
        <taxon>Metazoa</taxon>
        <taxon>Spiralia</taxon>
        <taxon>Lophotrochozoa</taxon>
        <taxon>Mollusca</taxon>
        <taxon>Gastropoda</taxon>
        <taxon>Heterobranchia</taxon>
        <taxon>Euthyneura</taxon>
        <taxon>Panpulmonata</taxon>
        <taxon>Sacoglossa</taxon>
        <taxon>Placobranchoidea</taxon>
        <taxon>Plakobranchidae</taxon>
        <taxon>Elysia</taxon>
    </lineage>
</organism>
<comment type="caution">
    <text evidence="2">The sequence shown here is derived from an EMBL/GenBank/DDBJ whole genome shotgun (WGS) entry which is preliminary data.</text>
</comment>
<dbReference type="SUPFAM" id="SSF48452">
    <property type="entry name" value="TPR-like"/>
    <property type="match status" value="1"/>
</dbReference>
<name>A0AAV4FW74_9GAST</name>
<dbReference type="PROSITE" id="PS50005">
    <property type="entry name" value="TPR"/>
    <property type="match status" value="1"/>
</dbReference>
<accession>A0AAV4FW74</accession>
<keyword evidence="3" id="KW-1185">Reference proteome</keyword>
<evidence type="ECO:0000313" key="3">
    <source>
        <dbReference type="Proteomes" id="UP000762676"/>
    </source>
</evidence>
<dbReference type="InterPro" id="IPR011990">
    <property type="entry name" value="TPR-like_helical_dom_sf"/>
</dbReference>
<keyword evidence="1" id="KW-0802">TPR repeat</keyword>
<dbReference type="AlphaFoldDB" id="A0AAV4FW74"/>
<dbReference type="Gene3D" id="1.25.40.10">
    <property type="entry name" value="Tetratricopeptide repeat domain"/>
    <property type="match status" value="1"/>
</dbReference>
<dbReference type="SMART" id="SM00028">
    <property type="entry name" value="TPR"/>
    <property type="match status" value="2"/>
</dbReference>
<evidence type="ECO:0000313" key="2">
    <source>
        <dbReference type="EMBL" id="GFR77507.1"/>
    </source>
</evidence>
<dbReference type="EMBL" id="BMAT01004643">
    <property type="protein sequence ID" value="GFR77507.1"/>
    <property type="molecule type" value="Genomic_DNA"/>
</dbReference>
<reference evidence="2 3" key="1">
    <citation type="journal article" date="2021" name="Elife">
        <title>Chloroplast acquisition without the gene transfer in kleptoplastic sea slugs, Plakobranchus ocellatus.</title>
        <authorList>
            <person name="Maeda T."/>
            <person name="Takahashi S."/>
            <person name="Yoshida T."/>
            <person name="Shimamura S."/>
            <person name="Takaki Y."/>
            <person name="Nagai Y."/>
            <person name="Toyoda A."/>
            <person name="Suzuki Y."/>
            <person name="Arimoto A."/>
            <person name="Ishii H."/>
            <person name="Satoh N."/>
            <person name="Nishiyama T."/>
            <person name="Hasebe M."/>
            <person name="Maruyama T."/>
            <person name="Minagawa J."/>
            <person name="Obokata J."/>
            <person name="Shigenobu S."/>
        </authorList>
    </citation>
    <scope>NUCLEOTIDE SEQUENCE [LARGE SCALE GENOMIC DNA]</scope>
</reference>
<dbReference type="Proteomes" id="UP000762676">
    <property type="component" value="Unassembled WGS sequence"/>
</dbReference>
<proteinExistence type="predicted"/>
<protein>
    <submittedName>
        <fullName evidence="2">Tetratricopeptide repeat protein</fullName>
    </submittedName>
</protein>
<feature type="repeat" description="TPR" evidence="1">
    <location>
        <begin position="244"/>
        <end position="277"/>
    </location>
</feature>
<sequence>MVYDSCPSLNYATYSYARRIINEKIKSSSSVKEKNKYADFLAKVYEKGRKYFPQKISYADSKINLSIVYYENKLKSNIELFEILDDAFKKDKANFDKSRGFLCYFYTAVDTYKEGKKTLQNVFGVYDNVMEKINEERDRIGKSNDKLLEKQQEGVLTGRDRKIMKFNEKTEENLDKVASSIDNKLGGLANCDKLLPLYKKNINAHKNDALWLRRAANRMEEKDCTADPIFITIVEYLHSIKSSAESAYYLGILNDRKRKYSEAIKYYNEAISLSSDATKKGKISLKVAAKLKKVGKNQKAYGYAKKALSFSPSLGEAYLLIASIYSNSANACGSNTFEKRAIYWKAASIAKKASLVKPSLKNKVRKTVLSYEKRAPSKQDIFESGMAGKTISFKCWIGGSVNVPKL</sequence>
<dbReference type="InterPro" id="IPR019734">
    <property type="entry name" value="TPR_rpt"/>
</dbReference>